<dbReference type="OrthoDB" id="10553614at2759"/>
<keyword evidence="2" id="KW-1185">Reference proteome</keyword>
<evidence type="ECO:0000313" key="1">
    <source>
        <dbReference type="EMBL" id="CAF9917119.1"/>
    </source>
</evidence>
<dbReference type="Proteomes" id="UP000664203">
    <property type="component" value="Unassembled WGS sequence"/>
</dbReference>
<accession>A0A8H3F2Z4</accession>
<gene>
    <name evidence="1" type="ORF">ALECFALPRED_011047</name>
</gene>
<sequence length="199" mass="22470">MPYSLLFDEAVYADMVQDHYNSPRWMGMQPVLAAATRIPRSKKKLDELCRKGAILIRDSLTMTKTGRDGTEITFSATIEGFDQNSLPIMRTTGDANGNTWTCAGPNQFDEAMVKAHNSLGSSSRRTWDAVYVTRNSQELGNLYLFRQCLELYENELEKWGCNGLGEEVEDRLLLSYEPDILPQRTLQGSRSEVALCTGW</sequence>
<name>A0A8H3F2Z4_9LECA</name>
<dbReference type="AlphaFoldDB" id="A0A8H3F2Z4"/>
<protein>
    <submittedName>
        <fullName evidence="1">Uncharacterized protein</fullName>
    </submittedName>
</protein>
<organism evidence="1 2">
    <name type="scientific">Alectoria fallacina</name>
    <dbReference type="NCBI Taxonomy" id="1903189"/>
    <lineage>
        <taxon>Eukaryota</taxon>
        <taxon>Fungi</taxon>
        <taxon>Dikarya</taxon>
        <taxon>Ascomycota</taxon>
        <taxon>Pezizomycotina</taxon>
        <taxon>Lecanoromycetes</taxon>
        <taxon>OSLEUM clade</taxon>
        <taxon>Lecanoromycetidae</taxon>
        <taxon>Lecanorales</taxon>
        <taxon>Lecanorineae</taxon>
        <taxon>Parmeliaceae</taxon>
        <taxon>Alectoria</taxon>
    </lineage>
</organism>
<reference evidence="1" key="1">
    <citation type="submission" date="2021-03" db="EMBL/GenBank/DDBJ databases">
        <authorList>
            <person name="Tagirdzhanova G."/>
        </authorList>
    </citation>
    <scope>NUCLEOTIDE SEQUENCE</scope>
</reference>
<comment type="caution">
    <text evidence="1">The sequence shown here is derived from an EMBL/GenBank/DDBJ whole genome shotgun (WGS) entry which is preliminary data.</text>
</comment>
<dbReference type="EMBL" id="CAJPDR010000097">
    <property type="protein sequence ID" value="CAF9917119.1"/>
    <property type="molecule type" value="Genomic_DNA"/>
</dbReference>
<proteinExistence type="predicted"/>
<evidence type="ECO:0000313" key="2">
    <source>
        <dbReference type="Proteomes" id="UP000664203"/>
    </source>
</evidence>